<accession>A0AC35G241</accession>
<organism evidence="1 2">
    <name type="scientific">Panagrolaimus sp. PS1159</name>
    <dbReference type="NCBI Taxonomy" id="55785"/>
    <lineage>
        <taxon>Eukaryota</taxon>
        <taxon>Metazoa</taxon>
        <taxon>Ecdysozoa</taxon>
        <taxon>Nematoda</taxon>
        <taxon>Chromadorea</taxon>
        <taxon>Rhabditida</taxon>
        <taxon>Tylenchina</taxon>
        <taxon>Panagrolaimomorpha</taxon>
        <taxon>Panagrolaimoidea</taxon>
        <taxon>Panagrolaimidae</taxon>
        <taxon>Panagrolaimus</taxon>
    </lineage>
</organism>
<dbReference type="WBParaSite" id="PS1159_v2.g23080.t1">
    <property type="protein sequence ID" value="PS1159_v2.g23080.t1"/>
    <property type="gene ID" value="PS1159_v2.g23080"/>
</dbReference>
<sequence>MKVFFIFGFLGFVHFCYSKNAEKRAETCIDKFCPPGTFCATLNVVHCVKEPCKPLLACLPVDVNGCANHHCPQDMISCAALRCPPSHKCQASPKPKCVKTIFTESDITELDRAAEE</sequence>
<proteinExistence type="predicted"/>
<protein>
    <submittedName>
        <fullName evidence="2">Uncharacterized protein</fullName>
    </submittedName>
</protein>
<reference evidence="2" key="1">
    <citation type="submission" date="2022-11" db="UniProtKB">
        <authorList>
            <consortium name="WormBaseParasite"/>
        </authorList>
    </citation>
    <scope>IDENTIFICATION</scope>
</reference>
<name>A0AC35G241_9BILA</name>
<dbReference type="Proteomes" id="UP000887580">
    <property type="component" value="Unplaced"/>
</dbReference>
<evidence type="ECO:0000313" key="1">
    <source>
        <dbReference type="Proteomes" id="UP000887580"/>
    </source>
</evidence>
<evidence type="ECO:0000313" key="2">
    <source>
        <dbReference type="WBParaSite" id="PS1159_v2.g23080.t1"/>
    </source>
</evidence>